<reference evidence="1" key="2">
    <citation type="journal article" date="2015" name="Fish Shellfish Immunol.">
        <title>Early steps in the European eel (Anguilla anguilla)-Vibrio vulnificus interaction in the gills: Role of the RtxA13 toxin.</title>
        <authorList>
            <person name="Callol A."/>
            <person name="Pajuelo D."/>
            <person name="Ebbesson L."/>
            <person name="Teles M."/>
            <person name="MacKenzie S."/>
            <person name="Amaro C."/>
        </authorList>
    </citation>
    <scope>NUCLEOTIDE SEQUENCE</scope>
</reference>
<accession>A0A0E9WTV6</accession>
<protein>
    <submittedName>
        <fullName evidence="1">Uncharacterized protein</fullName>
    </submittedName>
</protein>
<sequence>MAICVLKYVYGIALMSENVKLYTFELKSRTCVIVLNVCLIVKCSIQSTNDCNHELPIKKQ</sequence>
<dbReference type="AlphaFoldDB" id="A0A0E9WTV6"/>
<dbReference type="EMBL" id="GBXM01015592">
    <property type="protein sequence ID" value="JAH92985.1"/>
    <property type="molecule type" value="Transcribed_RNA"/>
</dbReference>
<organism evidence="1">
    <name type="scientific">Anguilla anguilla</name>
    <name type="common">European freshwater eel</name>
    <name type="synonym">Muraena anguilla</name>
    <dbReference type="NCBI Taxonomy" id="7936"/>
    <lineage>
        <taxon>Eukaryota</taxon>
        <taxon>Metazoa</taxon>
        <taxon>Chordata</taxon>
        <taxon>Craniata</taxon>
        <taxon>Vertebrata</taxon>
        <taxon>Euteleostomi</taxon>
        <taxon>Actinopterygii</taxon>
        <taxon>Neopterygii</taxon>
        <taxon>Teleostei</taxon>
        <taxon>Anguilliformes</taxon>
        <taxon>Anguillidae</taxon>
        <taxon>Anguilla</taxon>
    </lineage>
</organism>
<reference evidence="1" key="1">
    <citation type="submission" date="2014-11" db="EMBL/GenBank/DDBJ databases">
        <authorList>
            <person name="Amaro Gonzalez C."/>
        </authorList>
    </citation>
    <scope>NUCLEOTIDE SEQUENCE</scope>
</reference>
<proteinExistence type="predicted"/>
<name>A0A0E9WTV6_ANGAN</name>
<evidence type="ECO:0000313" key="1">
    <source>
        <dbReference type="EMBL" id="JAH92985.1"/>
    </source>
</evidence>